<name>A0A8T1N7S4_CARIL</name>
<protein>
    <submittedName>
        <fullName evidence="1">Uncharacterized protein</fullName>
    </submittedName>
</protein>
<accession>A0A8T1N7S4</accession>
<dbReference type="EMBL" id="CM031824">
    <property type="protein sequence ID" value="KAG6625097.1"/>
    <property type="molecule type" value="Genomic_DNA"/>
</dbReference>
<evidence type="ECO:0000313" key="3">
    <source>
        <dbReference type="Proteomes" id="UP000811609"/>
    </source>
</evidence>
<comment type="caution">
    <text evidence="1">The sequence shown here is derived from an EMBL/GenBank/DDBJ whole genome shotgun (WGS) entry which is preliminary data.</text>
</comment>
<dbReference type="Proteomes" id="UP000811609">
    <property type="component" value="Chromosome 16"/>
</dbReference>
<proteinExistence type="predicted"/>
<evidence type="ECO:0000313" key="2">
    <source>
        <dbReference type="EMBL" id="KAG6672622.1"/>
    </source>
</evidence>
<gene>
    <name evidence="1" type="ORF">CIPAW_16G072500</name>
    <name evidence="2" type="ORF">I3842_16G067800</name>
</gene>
<evidence type="ECO:0000313" key="1">
    <source>
        <dbReference type="EMBL" id="KAG6625097.1"/>
    </source>
</evidence>
<sequence length="70" mass="8413">MSRKFLTKLDTFLLIRKNIPLEELFLQLRMLSMQLHYWCAQKVLWRNFVYASIKISSHGIVHLDLSFKMA</sequence>
<dbReference type="AlphaFoldDB" id="A0A8T1N7S4"/>
<reference evidence="1" key="1">
    <citation type="submission" date="2020-12" db="EMBL/GenBank/DDBJ databases">
        <title>WGS assembly of Carya illinoinensis cv. Pawnee.</title>
        <authorList>
            <person name="Platts A."/>
            <person name="Shu S."/>
            <person name="Wright S."/>
            <person name="Barry K."/>
            <person name="Edger P."/>
            <person name="Pires J.C."/>
            <person name="Schmutz J."/>
        </authorList>
    </citation>
    <scope>NUCLEOTIDE SEQUENCE</scope>
    <source>
        <tissue evidence="1">Leaf</tissue>
    </source>
</reference>
<dbReference type="EMBL" id="CM031840">
    <property type="protein sequence ID" value="KAG6672622.1"/>
    <property type="molecule type" value="Genomic_DNA"/>
</dbReference>
<organism evidence="1 3">
    <name type="scientific">Carya illinoinensis</name>
    <name type="common">Pecan</name>
    <dbReference type="NCBI Taxonomy" id="32201"/>
    <lineage>
        <taxon>Eukaryota</taxon>
        <taxon>Viridiplantae</taxon>
        <taxon>Streptophyta</taxon>
        <taxon>Embryophyta</taxon>
        <taxon>Tracheophyta</taxon>
        <taxon>Spermatophyta</taxon>
        <taxon>Magnoliopsida</taxon>
        <taxon>eudicotyledons</taxon>
        <taxon>Gunneridae</taxon>
        <taxon>Pentapetalae</taxon>
        <taxon>rosids</taxon>
        <taxon>fabids</taxon>
        <taxon>Fagales</taxon>
        <taxon>Juglandaceae</taxon>
        <taxon>Carya</taxon>
    </lineage>
</organism>
<reference evidence="2" key="2">
    <citation type="submission" date="2021-01" db="EMBL/GenBank/DDBJ databases">
        <authorList>
            <person name="Lovell J.T."/>
            <person name="Bentley N."/>
            <person name="Bhattarai G."/>
            <person name="Jenkins J.W."/>
            <person name="Sreedasyam A."/>
            <person name="Alarcon Y."/>
            <person name="Bock C."/>
            <person name="Boston L."/>
            <person name="Carlson J."/>
            <person name="Cervantes K."/>
            <person name="Clermont K."/>
            <person name="Krom N."/>
            <person name="Kubenka K."/>
            <person name="Mamidi S."/>
            <person name="Mattison C."/>
            <person name="Monteros M."/>
            <person name="Pisani C."/>
            <person name="Plott C."/>
            <person name="Rajasekar S."/>
            <person name="Rhein H.S."/>
            <person name="Rohla C."/>
            <person name="Song M."/>
            <person name="Hilaire R.S."/>
            <person name="Shu S."/>
            <person name="Wells L."/>
            <person name="Wang X."/>
            <person name="Webber J."/>
            <person name="Heerema R.J."/>
            <person name="Klein P."/>
            <person name="Conner P."/>
            <person name="Grauke L."/>
            <person name="Grimwood J."/>
            <person name="Schmutz J."/>
            <person name="Randall J.J."/>
        </authorList>
    </citation>
    <scope>NUCLEOTIDE SEQUENCE</scope>
    <source>
        <tissue evidence="2">Leaf</tissue>
    </source>
</reference>
<keyword evidence="3" id="KW-1185">Reference proteome</keyword>
<dbReference type="Proteomes" id="UP000811246">
    <property type="component" value="Chromosome 16"/>
</dbReference>